<protein>
    <submittedName>
        <fullName evidence="1">Uncharacterized protein</fullName>
    </submittedName>
</protein>
<sequence>MCFLSTHQFAIEQAARAASFVGWRPSAAQPAQQCQFPCELPILCYALPRARQSPPTPHTSRVRCQLSTDIKAFYPVNTPPAARA</sequence>
<dbReference type="EMBL" id="BGZK01001560">
    <property type="protein sequence ID" value="GBP82351.1"/>
    <property type="molecule type" value="Genomic_DNA"/>
</dbReference>
<dbReference type="Proteomes" id="UP000299102">
    <property type="component" value="Unassembled WGS sequence"/>
</dbReference>
<evidence type="ECO:0000313" key="1">
    <source>
        <dbReference type="EMBL" id="GBP82351.1"/>
    </source>
</evidence>
<name>A0A4C1Z0U1_EUMVA</name>
<accession>A0A4C1Z0U1</accession>
<organism evidence="1 2">
    <name type="scientific">Eumeta variegata</name>
    <name type="common">Bagworm moth</name>
    <name type="synonym">Eumeta japonica</name>
    <dbReference type="NCBI Taxonomy" id="151549"/>
    <lineage>
        <taxon>Eukaryota</taxon>
        <taxon>Metazoa</taxon>
        <taxon>Ecdysozoa</taxon>
        <taxon>Arthropoda</taxon>
        <taxon>Hexapoda</taxon>
        <taxon>Insecta</taxon>
        <taxon>Pterygota</taxon>
        <taxon>Neoptera</taxon>
        <taxon>Endopterygota</taxon>
        <taxon>Lepidoptera</taxon>
        <taxon>Glossata</taxon>
        <taxon>Ditrysia</taxon>
        <taxon>Tineoidea</taxon>
        <taxon>Psychidae</taxon>
        <taxon>Oiketicinae</taxon>
        <taxon>Eumeta</taxon>
    </lineage>
</organism>
<dbReference type="AlphaFoldDB" id="A0A4C1Z0U1"/>
<comment type="caution">
    <text evidence="1">The sequence shown here is derived from an EMBL/GenBank/DDBJ whole genome shotgun (WGS) entry which is preliminary data.</text>
</comment>
<gene>
    <name evidence="1" type="ORF">EVAR_99490_1</name>
</gene>
<reference evidence="1 2" key="1">
    <citation type="journal article" date="2019" name="Commun. Biol.">
        <title>The bagworm genome reveals a unique fibroin gene that provides high tensile strength.</title>
        <authorList>
            <person name="Kono N."/>
            <person name="Nakamura H."/>
            <person name="Ohtoshi R."/>
            <person name="Tomita M."/>
            <person name="Numata K."/>
            <person name="Arakawa K."/>
        </authorList>
    </citation>
    <scope>NUCLEOTIDE SEQUENCE [LARGE SCALE GENOMIC DNA]</scope>
</reference>
<keyword evidence="2" id="KW-1185">Reference proteome</keyword>
<proteinExistence type="predicted"/>
<evidence type="ECO:0000313" key="2">
    <source>
        <dbReference type="Proteomes" id="UP000299102"/>
    </source>
</evidence>